<reference evidence="2 3" key="1">
    <citation type="submission" date="2016-10" db="EMBL/GenBank/DDBJ databases">
        <authorList>
            <person name="de Groot N.N."/>
        </authorList>
    </citation>
    <scope>NUCLEOTIDE SEQUENCE [LARGE SCALE GENOMIC DNA]</scope>
    <source>
        <strain evidence="2 3">D31d</strain>
    </source>
</reference>
<keyword evidence="1" id="KW-0812">Transmembrane</keyword>
<evidence type="ECO:0000256" key="1">
    <source>
        <dbReference type="SAM" id="Phobius"/>
    </source>
</evidence>
<keyword evidence="1" id="KW-1133">Transmembrane helix</keyword>
<proteinExistence type="predicted"/>
<accession>A0A1H4C3E6</accession>
<dbReference type="OrthoDB" id="7055424at2"/>
<keyword evidence="1" id="KW-0472">Membrane</keyword>
<dbReference type="Proteomes" id="UP000182257">
    <property type="component" value="Unassembled WGS sequence"/>
</dbReference>
<organism evidence="2 3">
    <name type="scientific">Xylanibacter ruminicola</name>
    <name type="common">Prevotella ruminicola</name>
    <dbReference type="NCBI Taxonomy" id="839"/>
    <lineage>
        <taxon>Bacteria</taxon>
        <taxon>Pseudomonadati</taxon>
        <taxon>Bacteroidota</taxon>
        <taxon>Bacteroidia</taxon>
        <taxon>Bacteroidales</taxon>
        <taxon>Prevotellaceae</taxon>
        <taxon>Xylanibacter</taxon>
    </lineage>
</organism>
<dbReference type="AlphaFoldDB" id="A0A1H4C3E6"/>
<dbReference type="EMBL" id="FNRF01000003">
    <property type="protein sequence ID" value="SEA54931.1"/>
    <property type="molecule type" value="Genomic_DNA"/>
</dbReference>
<sequence length="256" mass="30318">MPYSQPKSHITFILKPATDIVKEAVWSLNASSGGIEVYPLCSYLLHSLFLKLTGAQEQKLKCICWEIACRDFDYRYERLERNRYSECSDYNDKNMVYNDLIDEIRKHDESFTITDALKDEILADWRVSTQYMFENSLMSKCFKKKWDDYQSIISGVNRKWIMNGKQLLTNKDNLTAAERIPTCGLALKELFVRFVYAERNRCAHNTRSYQHNLPSMKGMMEEKYKLQNYFLFMSVLLLLDKIYVKLFGIYLEKENK</sequence>
<gene>
    <name evidence="2" type="ORF">SAMN05216462_1751</name>
</gene>
<name>A0A1H4C3E6_XYLRU</name>
<evidence type="ECO:0008006" key="4">
    <source>
        <dbReference type="Google" id="ProtNLM"/>
    </source>
</evidence>
<evidence type="ECO:0000313" key="2">
    <source>
        <dbReference type="EMBL" id="SEA54931.1"/>
    </source>
</evidence>
<dbReference type="RefSeq" id="WP_074761115.1">
    <property type="nucleotide sequence ID" value="NZ_FNRF01000003.1"/>
</dbReference>
<evidence type="ECO:0000313" key="3">
    <source>
        <dbReference type="Proteomes" id="UP000182257"/>
    </source>
</evidence>
<feature type="transmembrane region" description="Helical" evidence="1">
    <location>
        <begin position="229"/>
        <end position="251"/>
    </location>
</feature>
<protein>
    <recommendedName>
        <fullName evidence="4">Abi-like protein</fullName>
    </recommendedName>
</protein>